<keyword evidence="3 9" id="KW-0813">Transport</keyword>
<dbReference type="Gene3D" id="3.40.930.10">
    <property type="entry name" value="Mannitol-specific EII, Chain A"/>
    <property type="match status" value="1"/>
</dbReference>
<feature type="compositionally biased region" description="Low complexity" evidence="10">
    <location>
        <begin position="287"/>
        <end position="297"/>
    </location>
</feature>
<dbReference type="PANTHER" id="PTHR11453:SF36">
    <property type="entry name" value="ANION EXCHANGE PROTEIN"/>
    <property type="match status" value="1"/>
</dbReference>
<feature type="transmembrane region" description="Helical" evidence="9">
    <location>
        <begin position="1016"/>
        <end position="1033"/>
    </location>
</feature>
<evidence type="ECO:0000313" key="15">
    <source>
        <dbReference type="RefSeq" id="XP_022327012.1"/>
    </source>
</evidence>
<dbReference type="Proteomes" id="UP000694844">
    <property type="component" value="Chromosome 3"/>
</dbReference>
<evidence type="ECO:0000256" key="3">
    <source>
        <dbReference type="ARBA" id="ARBA00022448"/>
    </source>
</evidence>
<evidence type="ECO:0000256" key="5">
    <source>
        <dbReference type="ARBA" id="ARBA00022692"/>
    </source>
</evidence>
<feature type="compositionally biased region" description="Basic residues" evidence="10">
    <location>
        <begin position="42"/>
        <end position="55"/>
    </location>
</feature>
<dbReference type="Gene3D" id="1.10.287.570">
    <property type="entry name" value="Helical hairpin bin"/>
    <property type="match status" value="1"/>
</dbReference>
<keyword evidence="6 9" id="KW-1133">Transmembrane helix</keyword>
<dbReference type="FunFam" id="1.10.287.570:FF:000001">
    <property type="entry name" value="Anion exchange protein"/>
    <property type="match status" value="1"/>
</dbReference>
<comment type="similarity">
    <text evidence="2 9">Belongs to the anion exchanger (TC 2.A.31) family.</text>
</comment>
<evidence type="ECO:0000313" key="14">
    <source>
        <dbReference type="RefSeq" id="XP_022327010.1"/>
    </source>
</evidence>
<evidence type="ECO:0000256" key="6">
    <source>
        <dbReference type="ARBA" id="ARBA00022989"/>
    </source>
</evidence>
<feature type="compositionally biased region" description="Basic and acidic residues" evidence="10">
    <location>
        <begin position="1055"/>
        <end position="1071"/>
    </location>
</feature>
<keyword evidence="8 9" id="KW-0472">Membrane</keyword>
<feature type="transmembrane region" description="Helical" evidence="9">
    <location>
        <begin position="920"/>
        <end position="939"/>
    </location>
</feature>
<reference evidence="14 15" key="1">
    <citation type="submission" date="2025-04" db="UniProtKB">
        <authorList>
            <consortium name="RefSeq"/>
        </authorList>
    </citation>
    <scope>IDENTIFICATION</scope>
    <source>
        <tissue evidence="14 15">Whole sample</tissue>
    </source>
</reference>
<dbReference type="GO" id="GO:0005452">
    <property type="term" value="F:solute:inorganic anion antiporter activity"/>
    <property type="evidence" value="ECO:0007669"/>
    <property type="project" value="InterPro"/>
</dbReference>
<dbReference type="PRINTS" id="PR01231">
    <property type="entry name" value="HCO3TRNSPORT"/>
</dbReference>
<feature type="transmembrane region" description="Helical" evidence="9">
    <location>
        <begin position="767"/>
        <end position="790"/>
    </location>
</feature>
<comment type="subcellular location">
    <subcellularLocation>
        <location evidence="1">Cell membrane</location>
        <topology evidence="1">Multi-pass membrane protein</topology>
    </subcellularLocation>
    <subcellularLocation>
        <location evidence="9">Membrane</location>
        <topology evidence="9">Multi-pass membrane protein</topology>
    </subcellularLocation>
</comment>
<feature type="transmembrane region" description="Helical" evidence="9">
    <location>
        <begin position="734"/>
        <end position="755"/>
    </location>
</feature>
<evidence type="ECO:0000256" key="10">
    <source>
        <dbReference type="SAM" id="MobiDB-lite"/>
    </source>
</evidence>
<feature type="transmembrane region" description="Helical" evidence="9">
    <location>
        <begin position="946"/>
        <end position="972"/>
    </location>
</feature>
<feature type="region of interest" description="Disordered" evidence="10">
    <location>
        <begin position="1118"/>
        <end position="1185"/>
    </location>
</feature>
<dbReference type="GO" id="GO:0008510">
    <property type="term" value="F:sodium:bicarbonate symporter activity"/>
    <property type="evidence" value="ECO:0007669"/>
    <property type="project" value="TreeGrafter"/>
</dbReference>
<dbReference type="GO" id="GO:0005886">
    <property type="term" value="C:plasma membrane"/>
    <property type="evidence" value="ECO:0007669"/>
    <property type="project" value="UniProtKB-SubCell"/>
</dbReference>
<feature type="transmembrane region" description="Helical" evidence="9">
    <location>
        <begin position="508"/>
        <end position="529"/>
    </location>
</feature>
<name>A0A8B8DFU9_CRAVI</name>
<dbReference type="Pfam" id="PF00955">
    <property type="entry name" value="HCO3_cotransp"/>
    <property type="match status" value="1"/>
</dbReference>
<dbReference type="PANTHER" id="PTHR11453">
    <property type="entry name" value="ANION EXCHANGE PROTEIN"/>
    <property type="match status" value="1"/>
</dbReference>
<keyword evidence="5 9" id="KW-0812">Transmembrane</keyword>
<keyword evidence="4" id="KW-1003">Cell membrane</keyword>
<dbReference type="OrthoDB" id="1735926at2759"/>
<feature type="domain" description="Band 3 cytoplasmic" evidence="12">
    <location>
        <begin position="94"/>
        <end position="430"/>
    </location>
</feature>
<dbReference type="InterPro" id="IPR011531">
    <property type="entry name" value="HCO3_transpt-like_TM_dom"/>
</dbReference>
<evidence type="ECO:0000259" key="11">
    <source>
        <dbReference type="Pfam" id="PF00955"/>
    </source>
</evidence>
<evidence type="ECO:0000256" key="2">
    <source>
        <dbReference type="ARBA" id="ARBA00010993"/>
    </source>
</evidence>
<dbReference type="InterPro" id="IPR016152">
    <property type="entry name" value="PTrfase/Anion_transptr"/>
</dbReference>
<keyword evidence="13" id="KW-1185">Reference proteome</keyword>
<proteinExistence type="inferred from homology"/>
<organism evidence="13 15">
    <name type="scientific">Crassostrea virginica</name>
    <name type="common">Eastern oyster</name>
    <dbReference type="NCBI Taxonomy" id="6565"/>
    <lineage>
        <taxon>Eukaryota</taxon>
        <taxon>Metazoa</taxon>
        <taxon>Spiralia</taxon>
        <taxon>Lophotrochozoa</taxon>
        <taxon>Mollusca</taxon>
        <taxon>Bivalvia</taxon>
        <taxon>Autobranchia</taxon>
        <taxon>Pteriomorphia</taxon>
        <taxon>Ostreida</taxon>
        <taxon>Ostreoidea</taxon>
        <taxon>Ostreidae</taxon>
        <taxon>Crassostrea</taxon>
    </lineage>
</organism>
<gene>
    <name evidence="14 15" type="primary">LOC111126568</name>
</gene>
<feature type="domain" description="Bicarbonate transporter-like transmembrane" evidence="11">
    <location>
        <begin position="479"/>
        <end position="1050"/>
    </location>
</feature>
<evidence type="ECO:0000256" key="4">
    <source>
        <dbReference type="ARBA" id="ARBA00022475"/>
    </source>
</evidence>
<feature type="region of interest" description="Disordered" evidence="10">
    <location>
        <begin position="42"/>
        <end position="65"/>
    </location>
</feature>
<feature type="transmembrane region" description="Helical" evidence="9">
    <location>
        <begin position="992"/>
        <end position="1009"/>
    </location>
</feature>
<feature type="region of interest" description="Disordered" evidence="10">
    <location>
        <begin position="1055"/>
        <end position="1077"/>
    </location>
</feature>
<dbReference type="SUPFAM" id="SSF55804">
    <property type="entry name" value="Phoshotransferase/anion transport protein"/>
    <property type="match status" value="1"/>
</dbReference>
<feature type="transmembrane region" description="Helical" evidence="9">
    <location>
        <begin position="593"/>
        <end position="614"/>
    </location>
</feature>
<dbReference type="GeneID" id="111126568"/>
<evidence type="ECO:0000256" key="9">
    <source>
        <dbReference type="RuleBase" id="RU362035"/>
    </source>
</evidence>
<feature type="transmembrane region" description="Helical" evidence="9">
    <location>
        <begin position="860"/>
        <end position="891"/>
    </location>
</feature>
<dbReference type="InterPro" id="IPR013769">
    <property type="entry name" value="Band3_cytoplasmic_dom"/>
</dbReference>
<evidence type="ECO:0000259" key="12">
    <source>
        <dbReference type="Pfam" id="PF07565"/>
    </source>
</evidence>
<dbReference type="GO" id="GO:0051453">
    <property type="term" value="P:regulation of intracellular pH"/>
    <property type="evidence" value="ECO:0007669"/>
    <property type="project" value="TreeGrafter"/>
</dbReference>
<feature type="compositionally biased region" description="Basic and acidic residues" evidence="10">
    <location>
        <begin position="1172"/>
        <end position="1185"/>
    </location>
</feature>
<feature type="transmembrane region" description="Helical" evidence="9">
    <location>
        <begin position="820"/>
        <end position="839"/>
    </location>
</feature>
<dbReference type="Pfam" id="PF07565">
    <property type="entry name" value="Band_3_cyto"/>
    <property type="match status" value="1"/>
</dbReference>
<keyword evidence="7 9" id="KW-0406">Ion transport</keyword>
<dbReference type="AlphaFoldDB" id="A0A8B8DFU9"/>
<dbReference type="NCBIfam" id="TIGR00834">
    <property type="entry name" value="ae"/>
    <property type="match status" value="1"/>
</dbReference>
<feature type="region of interest" description="Disordered" evidence="10">
    <location>
        <begin position="284"/>
        <end position="311"/>
    </location>
</feature>
<dbReference type="GO" id="GO:0008509">
    <property type="term" value="F:monoatomic anion transmembrane transporter activity"/>
    <property type="evidence" value="ECO:0007669"/>
    <property type="project" value="InterPro"/>
</dbReference>
<dbReference type="KEGG" id="cvn:111126568"/>
<dbReference type="RefSeq" id="XP_022327010.1">
    <property type="nucleotide sequence ID" value="XM_022471302.1"/>
</dbReference>
<accession>A0A8B8DFU9</accession>
<protein>
    <recommendedName>
        <fullName evidence="9">Anion exchange protein</fullName>
    </recommendedName>
</protein>
<evidence type="ECO:0000256" key="8">
    <source>
        <dbReference type="ARBA" id="ARBA00023136"/>
    </source>
</evidence>
<feature type="compositionally biased region" description="Basic and acidic residues" evidence="10">
    <location>
        <begin position="298"/>
        <end position="308"/>
    </location>
</feature>
<dbReference type="InterPro" id="IPR003020">
    <property type="entry name" value="HCO3_transpt_euk"/>
</dbReference>
<feature type="transmembrane region" description="Helical" evidence="9">
    <location>
        <begin position="626"/>
        <end position="647"/>
    </location>
</feature>
<evidence type="ECO:0000256" key="7">
    <source>
        <dbReference type="ARBA" id="ARBA00023065"/>
    </source>
</evidence>
<sequence>MDNQQQPVRDQGLISVASHVLDDSDIRNHRSSDAVYIGLHVPKRKHRRKRHKHRRVEGDKTQSSQPEIFKDVANPAQRVQFLLGEEEDEEHKSHDLFCEMEELFYNGDQIEWKESARWIKFEEDVEEGGERWSKPHVATLSLHSLFELRCSLLTGTVMFDIEPYDLLSLVDLVVDTMVASKQLEENLKEKFVETMLIRHRHQNQKKTPKVGENGGSKIHLPLIRSMAEIGRKSSEPKTFQKHEDYDNPAQLLKNRFKSAKSSPNFHAPEKQGSVASRLEHHTTYAGSLSSNQSSSDLLSRDSSHKDMSHMSSHSLHFMKKIPPGAEAANILVGEVDFLNHPVVGFVRLLHPIILRDLTEVPVPTKFVFILLGPMGNQSKYHEIGRSIATLMSDEVFHDVAYHARTRDDLLAGIDEFLDQVTVLPPGEWDPSIRIEPPKQIKESRKNNYYTPPAKGEGAEAEEIVEESDHVDGSLVRTGRLCGGLIDDIKRKAAFYASDFKDALHVQCVASFIFLYFACLTPVITFGGLLNDATGGSMAVFESILAAAICGVFYALLSGQPLTILGSTGPVLVFETILHHFCVDNGWDYLEFRLWTGLWTGILLIIMVVLDLSAWVQYITRFTEESFALLISLIFIKEAFGKLASVTLSHPIHFPIEMRPGWCQGICRPPLVNDTNVTTTPASFTTSNYTQGTEVTTVGINISALWANKTLEDCVLSGGRWDKSYDCHDDTEPEVFFLSVILFLGTFTISMALKGLRTSKFFPTQIRAIVNDFAVMIAILTMVLTDFLLGIPTPKLHVPEEFRPTSDKRGWIVNPIDKNPGWLPIAAIIPALLATILIFMDQQITAVIVNRKENKLKKGKGYHLDLFIVACLIIICSFLGLPFFVAATVLSITHVMSLKKESKCAAPGEAPKFLGVREQRVTGLMINLMIGVSVLLTGILKHIPMPVLYGVFLYMGVSSLRGMQVVQRILIWFMPQKYQPDYMYLRHVPTRRVHIFTAIQVLCLVVLWVIKSIKETSIAFPIMVLAMCFIRKALDWFFTQDELRWLDDVMPEMHNRAKEDKEKEEEKEKEQELAMQNGASTNSFNMNVVKVGINSNDSDICISDEMTKTSLWKSLVANESSPSLNSNSSTRHHKKQKSKSSGQGVSFYIDEEEKEHLLTNKNPDISIVVDPPSQEHSENEEQDGKI</sequence>
<feature type="transmembrane region" description="Helical" evidence="9">
    <location>
        <begin position="536"/>
        <end position="556"/>
    </location>
</feature>
<evidence type="ECO:0000256" key="1">
    <source>
        <dbReference type="ARBA" id="ARBA00004651"/>
    </source>
</evidence>
<feature type="compositionally biased region" description="Low complexity" evidence="10">
    <location>
        <begin position="1118"/>
        <end position="1128"/>
    </location>
</feature>
<dbReference type="RefSeq" id="XP_022327012.1">
    <property type="nucleotide sequence ID" value="XM_022471304.1"/>
</dbReference>
<evidence type="ECO:0000313" key="13">
    <source>
        <dbReference type="Proteomes" id="UP000694844"/>
    </source>
</evidence>